<dbReference type="HAMAP" id="MF_01161">
    <property type="entry name" value="tRNA_Ile_lys_synt"/>
    <property type="match status" value="1"/>
</dbReference>
<evidence type="ECO:0000256" key="1">
    <source>
        <dbReference type="ARBA" id="ARBA00004496"/>
    </source>
</evidence>
<dbReference type="InterPro" id="IPR011063">
    <property type="entry name" value="TilS/TtcA_N"/>
</dbReference>
<dbReference type="AlphaFoldDB" id="A0A923KYG7"/>
<dbReference type="NCBIfam" id="TIGR02432">
    <property type="entry name" value="lysidine_TilS_N"/>
    <property type="match status" value="1"/>
</dbReference>
<comment type="catalytic activity">
    <reaction evidence="7 8">
        <text>cytidine(34) in tRNA(Ile2) + L-lysine + ATP = lysidine(34) in tRNA(Ile2) + AMP + diphosphate + H(+)</text>
        <dbReference type="Rhea" id="RHEA:43744"/>
        <dbReference type="Rhea" id="RHEA-COMP:10625"/>
        <dbReference type="Rhea" id="RHEA-COMP:10670"/>
        <dbReference type="ChEBI" id="CHEBI:15378"/>
        <dbReference type="ChEBI" id="CHEBI:30616"/>
        <dbReference type="ChEBI" id="CHEBI:32551"/>
        <dbReference type="ChEBI" id="CHEBI:33019"/>
        <dbReference type="ChEBI" id="CHEBI:82748"/>
        <dbReference type="ChEBI" id="CHEBI:83665"/>
        <dbReference type="ChEBI" id="CHEBI:456215"/>
        <dbReference type="EC" id="6.3.4.19"/>
    </reaction>
</comment>
<reference evidence="10" key="1">
    <citation type="submission" date="2020-08" db="EMBL/GenBank/DDBJ databases">
        <title>Genome public.</title>
        <authorList>
            <person name="Liu C."/>
            <person name="Sun Q."/>
        </authorList>
    </citation>
    <scope>NUCLEOTIDE SEQUENCE</scope>
    <source>
        <strain evidence="10">BX8</strain>
    </source>
</reference>
<proteinExistence type="inferred from homology"/>
<protein>
    <recommendedName>
        <fullName evidence="8">tRNA(Ile)-lysidine synthase</fullName>
        <ecNumber evidence="8">6.3.4.19</ecNumber>
    </recommendedName>
    <alternativeName>
        <fullName evidence="8">tRNA(Ile)-2-lysyl-cytidine synthase</fullName>
    </alternativeName>
    <alternativeName>
        <fullName evidence="8">tRNA(Ile)-lysidine synthetase</fullName>
    </alternativeName>
</protein>
<evidence type="ECO:0000256" key="7">
    <source>
        <dbReference type="ARBA" id="ARBA00048539"/>
    </source>
</evidence>
<comment type="caution">
    <text evidence="10">The sequence shown here is derived from an EMBL/GenBank/DDBJ whole genome shotgun (WGS) entry which is preliminary data.</text>
</comment>
<dbReference type="PANTHER" id="PTHR43033">
    <property type="entry name" value="TRNA(ILE)-LYSIDINE SYNTHASE-RELATED"/>
    <property type="match status" value="1"/>
</dbReference>
<name>A0A923KYG7_9FIRM</name>
<evidence type="ECO:0000256" key="3">
    <source>
        <dbReference type="ARBA" id="ARBA00022598"/>
    </source>
</evidence>
<feature type="domain" description="Lysidine-tRNA(Ile) synthetase C-terminal" evidence="9">
    <location>
        <begin position="384"/>
        <end position="456"/>
    </location>
</feature>
<dbReference type="CDD" id="cd01992">
    <property type="entry name" value="TilS_N"/>
    <property type="match status" value="1"/>
</dbReference>
<dbReference type="GO" id="GO:0006400">
    <property type="term" value="P:tRNA modification"/>
    <property type="evidence" value="ECO:0007669"/>
    <property type="project" value="UniProtKB-UniRule"/>
</dbReference>
<comment type="subcellular location">
    <subcellularLocation>
        <location evidence="1 8">Cytoplasm</location>
    </subcellularLocation>
</comment>
<comment type="domain">
    <text evidence="8">The N-terminal region contains the highly conserved SGGXDS motif, predicted to be a P-loop motif involved in ATP binding.</text>
</comment>
<feature type="binding site" evidence="8">
    <location>
        <begin position="32"/>
        <end position="37"/>
    </location>
    <ligand>
        <name>ATP</name>
        <dbReference type="ChEBI" id="CHEBI:30616"/>
    </ligand>
</feature>
<dbReference type="Pfam" id="PF01171">
    <property type="entry name" value="ATP_bind_3"/>
    <property type="match status" value="1"/>
</dbReference>
<keyword evidence="4 8" id="KW-0819">tRNA processing</keyword>
<keyword evidence="5 8" id="KW-0547">Nucleotide-binding</keyword>
<evidence type="ECO:0000313" key="10">
    <source>
        <dbReference type="EMBL" id="MBC5581994.1"/>
    </source>
</evidence>
<dbReference type="InterPro" id="IPR012796">
    <property type="entry name" value="Lysidine-tRNA-synth_C"/>
</dbReference>
<dbReference type="Proteomes" id="UP000659630">
    <property type="component" value="Unassembled WGS sequence"/>
</dbReference>
<keyword evidence="11" id="KW-1185">Reference proteome</keyword>
<dbReference type="InterPro" id="IPR012795">
    <property type="entry name" value="tRNA_Ile_lys_synt_N"/>
</dbReference>
<dbReference type="GO" id="GO:0005737">
    <property type="term" value="C:cytoplasm"/>
    <property type="evidence" value="ECO:0007669"/>
    <property type="project" value="UniProtKB-SubCell"/>
</dbReference>
<comment type="function">
    <text evidence="8">Ligates lysine onto the cytidine present at position 34 of the AUA codon-specific tRNA(Ile) that contains the anticodon CAU, in an ATP-dependent manner. Cytidine is converted to lysidine, thus changing the amino acid specificity of the tRNA from methionine to isoleucine.</text>
</comment>
<sequence length="463" mass="49950">MTDIEKLEKKAARFIAEQALLQSGDTVLCALSGGPDSVALFHVLRSLAPALGIGLQAVHLNHGLRGAEADRDEAFVRELCARWSVPLWAERAEMAQRPRPAGQSEETFARALRYDFFERAAEAAQALSGGPVKVATAHTASDNAETLLFRLARGTSLTGAGGIPPRRGGYIRPLLCCTRQEILAYCRSAGHAYRTDSTNLLPCCSRNRLRLQAMPVLRGVNPKAEEALSAFAEDARETAAFLDGLARQLLAAAAAGAGWRAGQLAAAPGPVRRAALAQLLAARDVTGREQVTEAAAVVCGEKASSQLGEGLFARRSGGIFYLEQTAPAPPADWELPFSTGLLPLPDGRIVAVLEQEYEEIVKLCGEDKKELKKFADYGMINKISTFRTRRPGDLFRPAGRGVTKSLKKLMAEDGVPRSARGRLLVLAEGRKVLWLEGVGVCEELLPRPGCRRAVQIKLIEPEE</sequence>
<evidence type="ECO:0000256" key="2">
    <source>
        <dbReference type="ARBA" id="ARBA00022490"/>
    </source>
</evidence>
<evidence type="ECO:0000256" key="6">
    <source>
        <dbReference type="ARBA" id="ARBA00022840"/>
    </source>
</evidence>
<keyword evidence="3 8" id="KW-0436">Ligase</keyword>
<dbReference type="Gene3D" id="3.40.50.620">
    <property type="entry name" value="HUPs"/>
    <property type="match status" value="1"/>
</dbReference>
<organism evidence="10 11">
    <name type="scientific">Anaerofilum hominis</name>
    <dbReference type="NCBI Taxonomy" id="2763016"/>
    <lineage>
        <taxon>Bacteria</taxon>
        <taxon>Bacillati</taxon>
        <taxon>Bacillota</taxon>
        <taxon>Clostridia</taxon>
        <taxon>Eubacteriales</taxon>
        <taxon>Oscillospiraceae</taxon>
        <taxon>Anaerofilum</taxon>
    </lineage>
</organism>
<keyword evidence="6 8" id="KW-0067">ATP-binding</keyword>
<dbReference type="GO" id="GO:0032267">
    <property type="term" value="F:tRNA(Ile)-lysidine synthase activity"/>
    <property type="evidence" value="ECO:0007669"/>
    <property type="project" value="UniProtKB-EC"/>
</dbReference>
<evidence type="ECO:0000259" key="9">
    <source>
        <dbReference type="SMART" id="SM00977"/>
    </source>
</evidence>
<dbReference type="SMART" id="SM00977">
    <property type="entry name" value="TilS_C"/>
    <property type="match status" value="1"/>
</dbReference>
<dbReference type="EC" id="6.3.4.19" evidence="8"/>
<dbReference type="PANTHER" id="PTHR43033:SF1">
    <property type="entry name" value="TRNA(ILE)-LYSIDINE SYNTHASE-RELATED"/>
    <property type="match status" value="1"/>
</dbReference>
<accession>A0A923KYG7</accession>
<dbReference type="Pfam" id="PF11734">
    <property type="entry name" value="TilS_C"/>
    <property type="match status" value="1"/>
</dbReference>
<dbReference type="SUPFAM" id="SSF82829">
    <property type="entry name" value="MesJ substrate recognition domain-like"/>
    <property type="match status" value="1"/>
</dbReference>
<dbReference type="InterPro" id="IPR012094">
    <property type="entry name" value="tRNA_Ile_lys_synt"/>
</dbReference>
<dbReference type="SUPFAM" id="SSF52402">
    <property type="entry name" value="Adenine nucleotide alpha hydrolases-like"/>
    <property type="match status" value="1"/>
</dbReference>
<evidence type="ECO:0000256" key="5">
    <source>
        <dbReference type="ARBA" id="ARBA00022741"/>
    </source>
</evidence>
<evidence type="ECO:0000256" key="8">
    <source>
        <dbReference type="HAMAP-Rule" id="MF_01161"/>
    </source>
</evidence>
<dbReference type="EMBL" id="JACONZ010000004">
    <property type="protein sequence ID" value="MBC5581994.1"/>
    <property type="molecule type" value="Genomic_DNA"/>
</dbReference>
<dbReference type="GO" id="GO:0005524">
    <property type="term" value="F:ATP binding"/>
    <property type="evidence" value="ECO:0007669"/>
    <property type="project" value="UniProtKB-UniRule"/>
</dbReference>
<dbReference type="RefSeq" id="WP_186888366.1">
    <property type="nucleotide sequence ID" value="NZ_JACONZ010000004.1"/>
</dbReference>
<keyword evidence="2 8" id="KW-0963">Cytoplasm</keyword>
<gene>
    <name evidence="8 10" type="primary">tilS</name>
    <name evidence="10" type="ORF">H8S23_10805</name>
</gene>
<evidence type="ECO:0000313" key="11">
    <source>
        <dbReference type="Proteomes" id="UP000659630"/>
    </source>
</evidence>
<dbReference type="InterPro" id="IPR014729">
    <property type="entry name" value="Rossmann-like_a/b/a_fold"/>
</dbReference>
<evidence type="ECO:0000256" key="4">
    <source>
        <dbReference type="ARBA" id="ARBA00022694"/>
    </source>
</evidence>
<comment type="similarity">
    <text evidence="8">Belongs to the tRNA(Ile)-lysidine synthase family.</text>
</comment>
<dbReference type="SUPFAM" id="SSF56037">
    <property type="entry name" value="PheT/TilS domain"/>
    <property type="match status" value="1"/>
</dbReference>
<dbReference type="NCBIfam" id="TIGR02433">
    <property type="entry name" value="lysidine_TilS_C"/>
    <property type="match status" value="1"/>
</dbReference>